<dbReference type="Gene3D" id="2.40.420.20">
    <property type="match status" value="1"/>
</dbReference>
<evidence type="ECO:0000256" key="10">
    <source>
        <dbReference type="SAM" id="Phobius"/>
    </source>
</evidence>
<evidence type="ECO:0000259" key="14">
    <source>
        <dbReference type="Pfam" id="PF25967"/>
    </source>
</evidence>
<keyword evidence="5" id="KW-0997">Cell inner membrane</keyword>
<evidence type="ECO:0000256" key="8">
    <source>
        <dbReference type="SAM" id="Coils"/>
    </source>
</evidence>
<dbReference type="InterPro" id="IPR058624">
    <property type="entry name" value="MdtA-like_HH"/>
</dbReference>
<comment type="caution">
    <text evidence="15">The sequence shown here is derived from an EMBL/GenBank/DDBJ whole genome shotgun (WGS) entry which is preliminary data.</text>
</comment>
<dbReference type="InterPro" id="IPR006143">
    <property type="entry name" value="RND_pump_MFP"/>
</dbReference>
<comment type="subcellular location">
    <subcellularLocation>
        <location evidence="1">Cell membrane</location>
    </subcellularLocation>
</comment>
<dbReference type="Pfam" id="PF25967">
    <property type="entry name" value="RND-MFP_C"/>
    <property type="match status" value="1"/>
</dbReference>
<feature type="domain" description="Multidrug resistance protein MdtA-like alpha-helical hairpin" evidence="11">
    <location>
        <begin position="146"/>
        <end position="213"/>
    </location>
</feature>
<keyword evidence="4" id="KW-1003">Cell membrane</keyword>
<protein>
    <submittedName>
        <fullName evidence="15">Efflux RND transporter periplasmic adaptor subunit</fullName>
    </submittedName>
</protein>
<evidence type="ECO:0000256" key="1">
    <source>
        <dbReference type="ARBA" id="ARBA00004236"/>
    </source>
</evidence>
<name>A0ABV4UBH5_9RHOO</name>
<keyword evidence="6 8" id="KW-0175">Coiled coil</keyword>
<keyword evidence="10" id="KW-1133">Transmembrane helix</keyword>
<evidence type="ECO:0000256" key="2">
    <source>
        <dbReference type="ARBA" id="ARBA00009477"/>
    </source>
</evidence>
<dbReference type="InterPro" id="IPR058627">
    <property type="entry name" value="MdtA-like_C"/>
</dbReference>
<evidence type="ECO:0000256" key="7">
    <source>
        <dbReference type="ARBA" id="ARBA00023136"/>
    </source>
</evidence>
<keyword evidence="10" id="KW-0812">Transmembrane</keyword>
<dbReference type="InterPro" id="IPR030190">
    <property type="entry name" value="MacA_alpha-hairpin_sf"/>
</dbReference>
<evidence type="ECO:0000256" key="9">
    <source>
        <dbReference type="SAM" id="MobiDB-lite"/>
    </source>
</evidence>
<evidence type="ECO:0000259" key="13">
    <source>
        <dbReference type="Pfam" id="PF25944"/>
    </source>
</evidence>
<evidence type="ECO:0000256" key="5">
    <source>
        <dbReference type="ARBA" id="ARBA00022519"/>
    </source>
</evidence>
<feature type="domain" description="Multidrug resistance protein MdtA-like C-terminal permuted SH3" evidence="14">
    <location>
        <begin position="359"/>
        <end position="418"/>
    </location>
</feature>
<dbReference type="InterPro" id="IPR058626">
    <property type="entry name" value="MdtA-like_b-barrel"/>
</dbReference>
<feature type="compositionally biased region" description="Basic and acidic residues" evidence="9">
    <location>
        <begin position="1"/>
        <end position="18"/>
    </location>
</feature>
<dbReference type="PANTHER" id="PTHR30469">
    <property type="entry name" value="MULTIDRUG RESISTANCE PROTEIN MDTA"/>
    <property type="match status" value="1"/>
</dbReference>
<comment type="similarity">
    <text evidence="2">Belongs to the membrane fusion protein (MFP) (TC 8.A.1) family.</text>
</comment>
<organism evidence="15 16">
    <name type="scientific">Dentiradicibacter hellwigii</name>
    <dbReference type="NCBI Taxonomy" id="3149053"/>
    <lineage>
        <taxon>Bacteria</taxon>
        <taxon>Pseudomonadati</taxon>
        <taxon>Pseudomonadota</taxon>
        <taxon>Betaproteobacteria</taxon>
        <taxon>Rhodocyclales</taxon>
        <taxon>Rhodocyclaceae</taxon>
        <taxon>Dentiradicibacter</taxon>
    </lineage>
</organism>
<reference evidence="16" key="1">
    <citation type="submission" date="2024-06" db="EMBL/GenBank/DDBJ databases">
        <title>Radixoralia hellwigii gen. nov., sp nov., isolated from a root canal in the human oral cavity.</title>
        <authorList>
            <person name="Bartsch S."/>
            <person name="Wittmer A."/>
            <person name="Schulz A.-K."/>
            <person name="Neumann-Schaal M."/>
            <person name="Wolf J."/>
            <person name="Gronow S."/>
            <person name="Tennert C."/>
            <person name="Haecker G."/>
            <person name="Cieplik F."/>
            <person name="Al-Ahmad A."/>
        </authorList>
    </citation>
    <scope>NUCLEOTIDE SEQUENCE [LARGE SCALE GENOMIC DNA]</scope>
    <source>
        <strain evidence="16">Wk13</strain>
    </source>
</reference>
<accession>A0ABV4UBH5</accession>
<evidence type="ECO:0000259" key="12">
    <source>
        <dbReference type="Pfam" id="PF25917"/>
    </source>
</evidence>
<dbReference type="Proteomes" id="UP001574673">
    <property type="component" value="Unassembled WGS sequence"/>
</dbReference>
<keyword evidence="3" id="KW-0813">Transport</keyword>
<keyword evidence="16" id="KW-1185">Reference proteome</keyword>
<feature type="region of interest" description="Disordered" evidence="9">
    <location>
        <begin position="1"/>
        <end position="25"/>
    </location>
</feature>
<sequence length="438" mass="45410">MSEKTDDKANEKADEKNQKNGGGGGSGLSRIHRVIFSKFGRGVRVALVVLLLVAGYGAYAWYAARKSASETPKHITAVVSRGDITRSVLASGALQAFKSVKVGAQVSGKISALYVNIGDRVKAGDPIADIDASTQQNARDSAAAELASSKAALLTAQAKLEEARQRHDRQKTLVDKGAAARETLESAIAALKSAKSAVAQARADIQKSQLSLDNAGVTLGYTRVTAPMDGVVVSVAVEKGQTVNAVQDSPTLVTIAQTDTMTVKAEIAEADVSELKPGMAAYFTLLGADKKRYEGVLESIDPAPLATSNSTTATSAATTSSNTETAVYYYGKMDVPNPEGKLRIGMTANMVITVGEAKNVLIVPMTALQARKEGKGEEVLVAEHGKTRTQPVKTGLEDGVNVEILEGLNEGEEVVVSTAVSGAGSLIVGGPGGPGGPF</sequence>
<evidence type="ECO:0000259" key="11">
    <source>
        <dbReference type="Pfam" id="PF25876"/>
    </source>
</evidence>
<dbReference type="NCBIfam" id="TIGR01730">
    <property type="entry name" value="RND_mfp"/>
    <property type="match status" value="1"/>
</dbReference>
<feature type="coiled-coil region" evidence="8">
    <location>
        <begin position="146"/>
        <end position="204"/>
    </location>
</feature>
<dbReference type="SUPFAM" id="SSF111369">
    <property type="entry name" value="HlyD-like secretion proteins"/>
    <property type="match status" value="1"/>
</dbReference>
<dbReference type="Gene3D" id="6.10.140.1990">
    <property type="match status" value="1"/>
</dbReference>
<evidence type="ECO:0000256" key="4">
    <source>
        <dbReference type="ARBA" id="ARBA00022475"/>
    </source>
</evidence>
<keyword evidence="7 10" id="KW-0472">Membrane</keyword>
<evidence type="ECO:0000256" key="6">
    <source>
        <dbReference type="ARBA" id="ARBA00023054"/>
    </source>
</evidence>
<feature type="transmembrane region" description="Helical" evidence="10">
    <location>
        <begin position="42"/>
        <end position="62"/>
    </location>
</feature>
<proteinExistence type="inferred from homology"/>
<dbReference type="EMBL" id="JBEUWX010000001">
    <property type="protein sequence ID" value="MFA9949043.1"/>
    <property type="molecule type" value="Genomic_DNA"/>
</dbReference>
<evidence type="ECO:0000313" key="16">
    <source>
        <dbReference type="Proteomes" id="UP001574673"/>
    </source>
</evidence>
<dbReference type="Pfam" id="PF25876">
    <property type="entry name" value="HH_MFP_RND"/>
    <property type="match status" value="1"/>
</dbReference>
<dbReference type="PANTHER" id="PTHR30469:SF33">
    <property type="entry name" value="SLR1207 PROTEIN"/>
    <property type="match status" value="1"/>
</dbReference>
<dbReference type="RefSeq" id="WP_418890202.1">
    <property type="nucleotide sequence ID" value="NZ_JBEUWX010000001.1"/>
</dbReference>
<feature type="domain" description="Multidrug resistance protein MdtA-like barrel-sandwich hybrid" evidence="12">
    <location>
        <begin position="99"/>
        <end position="254"/>
    </location>
</feature>
<dbReference type="Pfam" id="PF25917">
    <property type="entry name" value="BSH_RND"/>
    <property type="match status" value="1"/>
</dbReference>
<evidence type="ECO:0000313" key="15">
    <source>
        <dbReference type="EMBL" id="MFA9949043.1"/>
    </source>
</evidence>
<dbReference type="Gene3D" id="2.40.50.100">
    <property type="match status" value="1"/>
</dbReference>
<gene>
    <name evidence="15" type="ORF">ABCS64_01650</name>
</gene>
<evidence type="ECO:0000256" key="3">
    <source>
        <dbReference type="ARBA" id="ARBA00022448"/>
    </source>
</evidence>
<feature type="domain" description="Multidrug resistance protein MdtA-like beta-barrel" evidence="13">
    <location>
        <begin position="260"/>
        <end position="355"/>
    </location>
</feature>
<dbReference type="InterPro" id="IPR058625">
    <property type="entry name" value="MdtA-like_BSH"/>
</dbReference>
<dbReference type="Gene3D" id="2.40.30.170">
    <property type="match status" value="1"/>
</dbReference>
<dbReference type="Pfam" id="PF25944">
    <property type="entry name" value="Beta-barrel_RND"/>
    <property type="match status" value="1"/>
</dbReference>